<dbReference type="AlphaFoldDB" id="A0A6M8SL08"/>
<dbReference type="Pfam" id="PF00814">
    <property type="entry name" value="TsaD"/>
    <property type="match status" value="1"/>
</dbReference>
<organism evidence="2 3">
    <name type="scientific">Deefgea piscis</name>
    <dbReference type="NCBI Taxonomy" id="2739061"/>
    <lineage>
        <taxon>Bacteria</taxon>
        <taxon>Pseudomonadati</taxon>
        <taxon>Pseudomonadota</taxon>
        <taxon>Betaproteobacteria</taxon>
        <taxon>Neisseriales</taxon>
        <taxon>Chitinibacteraceae</taxon>
        <taxon>Deefgea</taxon>
    </lineage>
</organism>
<evidence type="ECO:0000313" key="2">
    <source>
        <dbReference type="EMBL" id="QKJ65331.1"/>
    </source>
</evidence>
<keyword evidence="2" id="KW-0808">Transferase</keyword>
<dbReference type="InterPro" id="IPR043129">
    <property type="entry name" value="ATPase_NBD"/>
</dbReference>
<dbReference type="SUPFAM" id="SSF53067">
    <property type="entry name" value="Actin-like ATPase domain"/>
    <property type="match status" value="2"/>
</dbReference>
<dbReference type="InterPro" id="IPR000905">
    <property type="entry name" value="Gcp-like_dom"/>
</dbReference>
<dbReference type="Gene3D" id="3.30.420.40">
    <property type="match status" value="2"/>
</dbReference>
<accession>A0A6M8SL08</accession>
<dbReference type="PANTHER" id="PTHR11735:SF11">
    <property type="entry name" value="TRNA THREONYLCARBAMOYLADENOSINE BIOSYNTHESIS PROTEIN TSAB"/>
    <property type="match status" value="1"/>
</dbReference>
<dbReference type="InterPro" id="IPR022496">
    <property type="entry name" value="T6A_TsaB"/>
</dbReference>
<dbReference type="KEGG" id="dee:HQN60_00435"/>
<dbReference type="CDD" id="cd24032">
    <property type="entry name" value="ASKHA_NBD_TsaB"/>
    <property type="match status" value="1"/>
</dbReference>
<dbReference type="GO" id="GO:0016740">
    <property type="term" value="F:transferase activity"/>
    <property type="evidence" value="ECO:0007669"/>
    <property type="project" value="UniProtKB-KW"/>
</dbReference>
<dbReference type="GO" id="GO:0005829">
    <property type="term" value="C:cytosol"/>
    <property type="evidence" value="ECO:0007669"/>
    <property type="project" value="TreeGrafter"/>
</dbReference>
<keyword evidence="3" id="KW-1185">Reference proteome</keyword>
<protein>
    <submittedName>
        <fullName evidence="2">tRNA (Adenosine(37)-N6)-threonylcarbamoyltransferase complex dimerization subunit type 1 TsaB</fullName>
    </submittedName>
</protein>
<dbReference type="PANTHER" id="PTHR11735">
    <property type="entry name" value="TRNA N6-ADENOSINE THREONYLCARBAMOYLTRANSFERASE"/>
    <property type="match status" value="1"/>
</dbReference>
<dbReference type="Proteomes" id="UP000504844">
    <property type="component" value="Chromosome"/>
</dbReference>
<dbReference type="RefSeq" id="WP_173531841.1">
    <property type="nucleotide sequence ID" value="NZ_CP054143.1"/>
</dbReference>
<reference evidence="2 3" key="1">
    <citation type="submission" date="2020-05" db="EMBL/GenBank/DDBJ databases">
        <title>Complete genome sequence of Deefgea sp. D17.</title>
        <authorList>
            <person name="Bae J.-W."/>
            <person name="Han J.E."/>
        </authorList>
    </citation>
    <scope>NUCLEOTIDE SEQUENCE [LARGE SCALE GENOMIC DNA]</scope>
    <source>
        <strain evidence="2 3">D17</strain>
    </source>
</reference>
<dbReference type="GO" id="GO:0002949">
    <property type="term" value="P:tRNA threonylcarbamoyladenosine modification"/>
    <property type="evidence" value="ECO:0007669"/>
    <property type="project" value="InterPro"/>
</dbReference>
<evidence type="ECO:0000259" key="1">
    <source>
        <dbReference type="Pfam" id="PF00814"/>
    </source>
</evidence>
<evidence type="ECO:0000313" key="3">
    <source>
        <dbReference type="Proteomes" id="UP000504844"/>
    </source>
</evidence>
<dbReference type="EMBL" id="CP054143">
    <property type="protein sequence ID" value="QKJ65331.1"/>
    <property type="molecule type" value="Genomic_DNA"/>
</dbReference>
<proteinExistence type="predicted"/>
<name>A0A6M8SL08_9NEIS</name>
<feature type="domain" description="Gcp-like" evidence="1">
    <location>
        <begin position="32"/>
        <end position="144"/>
    </location>
</feature>
<gene>
    <name evidence="2" type="primary">tsaB</name>
    <name evidence="2" type="ORF">HQN60_00435</name>
</gene>
<sequence length="226" mass="24300">MPFLAIETSSEHLSFAINTPSGIVSREWLVGQKQSEVTLPYLQAFLNECGLTMRDIEGIAYPSGPGSFTGLRIGCGITQGLAFARNIPVVGISTLLSIAEASGAIRVVSCLDARMNQVYFSAFEKHNGQWTTLIDALVCNPEDVPMPDGDGYTGVGNGFSVYQAALDARLGAKIDIVRSELFPHAAQLLTLALPTFAAGQGRPADEAELVYLRDKVALKTHERVQK</sequence>
<dbReference type="NCBIfam" id="TIGR03725">
    <property type="entry name" value="T6A_YeaZ"/>
    <property type="match status" value="1"/>
</dbReference>